<feature type="region of interest" description="Disordered" evidence="1">
    <location>
        <begin position="1"/>
        <end position="159"/>
    </location>
</feature>
<dbReference type="AlphaFoldDB" id="A0AAW1SRN1"/>
<dbReference type="Proteomes" id="UP001485043">
    <property type="component" value="Unassembled WGS sequence"/>
</dbReference>
<accession>A0AAW1SRN1</accession>
<feature type="compositionally biased region" description="Low complexity" evidence="1">
    <location>
        <begin position="48"/>
        <end position="81"/>
    </location>
</feature>
<protein>
    <submittedName>
        <fullName evidence="2">Uncharacterized protein</fullName>
    </submittedName>
</protein>
<feature type="region of interest" description="Disordered" evidence="1">
    <location>
        <begin position="193"/>
        <end position="217"/>
    </location>
</feature>
<keyword evidence="3" id="KW-1185">Reference proteome</keyword>
<feature type="compositionally biased region" description="Basic and acidic residues" evidence="1">
    <location>
        <begin position="206"/>
        <end position="217"/>
    </location>
</feature>
<evidence type="ECO:0000313" key="2">
    <source>
        <dbReference type="EMBL" id="KAK9852092.1"/>
    </source>
</evidence>
<gene>
    <name evidence="2" type="ORF">WJX84_010284</name>
</gene>
<dbReference type="PANTHER" id="PTHR35321:SF1">
    <property type="entry name" value="OS02G0753200 PROTEIN"/>
    <property type="match status" value="1"/>
</dbReference>
<sequence>MDLFASYASDADEQASPSGDSSSSTPGVASDDSYFRASDDESVDSATQRQRQAAALLRDLGEPDGASGPAAALLPGANDALQSIAGRPRFLDPEATRPLAAPIHRGRGAAPISPQPDGNEEADGGKRKRSKGAGWDIASMAPKLKKGQRPEDEHGPPAGAVISAAAKRYKTDDRVDSGMVTAAQIAMLGGQWKPNAEDDELPQGRPEAEMVLRQQYD</sequence>
<dbReference type="EMBL" id="JALJOV010001212">
    <property type="protein sequence ID" value="KAK9852092.1"/>
    <property type="molecule type" value="Genomic_DNA"/>
</dbReference>
<reference evidence="2 3" key="1">
    <citation type="journal article" date="2024" name="Nat. Commun.">
        <title>Phylogenomics reveals the evolutionary origins of lichenization in chlorophyte algae.</title>
        <authorList>
            <person name="Puginier C."/>
            <person name="Libourel C."/>
            <person name="Otte J."/>
            <person name="Skaloud P."/>
            <person name="Haon M."/>
            <person name="Grisel S."/>
            <person name="Petersen M."/>
            <person name="Berrin J.G."/>
            <person name="Delaux P.M."/>
            <person name="Dal Grande F."/>
            <person name="Keller J."/>
        </authorList>
    </citation>
    <scope>NUCLEOTIDE SEQUENCE [LARGE SCALE GENOMIC DNA]</scope>
    <source>
        <strain evidence="2 3">SAG 2523</strain>
    </source>
</reference>
<feature type="compositionally biased region" description="Low complexity" evidence="1">
    <location>
        <begin position="15"/>
        <end position="32"/>
    </location>
</feature>
<evidence type="ECO:0000313" key="3">
    <source>
        <dbReference type="Proteomes" id="UP001485043"/>
    </source>
</evidence>
<dbReference type="PANTHER" id="PTHR35321">
    <property type="entry name" value="OS02G0753200 PROTEIN"/>
    <property type="match status" value="1"/>
</dbReference>
<evidence type="ECO:0000256" key="1">
    <source>
        <dbReference type="SAM" id="MobiDB-lite"/>
    </source>
</evidence>
<comment type="caution">
    <text evidence="2">The sequence shown here is derived from an EMBL/GenBank/DDBJ whole genome shotgun (WGS) entry which is preliminary data.</text>
</comment>
<organism evidence="2 3">
    <name type="scientific">Apatococcus fuscideae</name>
    <dbReference type="NCBI Taxonomy" id="2026836"/>
    <lineage>
        <taxon>Eukaryota</taxon>
        <taxon>Viridiplantae</taxon>
        <taxon>Chlorophyta</taxon>
        <taxon>core chlorophytes</taxon>
        <taxon>Trebouxiophyceae</taxon>
        <taxon>Chlorellales</taxon>
        <taxon>Chlorellaceae</taxon>
        <taxon>Apatococcus</taxon>
    </lineage>
</organism>
<dbReference type="InterPro" id="IPR040306">
    <property type="entry name" value="Os02g0753200-like"/>
</dbReference>
<name>A0AAW1SRN1_9CHLO</name>
<proteinExistence type="predicted"/>